<gene>
    <name evidence="2" type="ORF">LVIROSA_LOCUS26758</name>
</gene>
<dbReference type="InterPro" id="IPR036047">
    <property type="entry name" value="F-box-like_dom_sf"/>
</dbReference>
<proteinExistence type="predicted"/>
<dbReference type="SUPFAM" id="SSF81383">
    <property type="entry name" value="F-box domain"/>
    <property type="match status" value="1"/>
</dbReference>
<dbReference type="PANTHER" id="PTHR38926:SF81">
    <property type="entry name" value="F-BOX DOMAIN-CONTAINING PROTEIN"/>
    <property type="match status" value="1"/>
</dbReference>
<dbReference type="PANTHER" id="PTHR38926">
    <property type="entry name" value="F-BOX DOMAIN CONTAINING PROTEIN, EXPRESSED"/>
    <property type="match status" value="1"/>
</dbReference>
<dbReference type="EMBL" id="CAKMRJ010005412">
    <property type="protein sequence ID" value="CAH1440639.1"/>
    <property type="molecule type" value="Genomic_DNA"/>
</dbReference>
<evidence type="ECO:0000259" key="1">
    <source>
        <dbReference type="Pfam" id="PF12937"/>
    </source>
</evidence>
<keyword evidence="3" id="KW-1185">Reference proteome</keyword>
<dbReference type="InterPro" id="IPR032675">
    <property type="entry name" value="LRR_dom_sf"/>
</dbReference>
<dbReference type="Gene3D" id="1.20.1280.50">
    <property type="match status" value="1"/>
</dbReference>
<evidence type="ECO:0000313" key="2">
    <source>
        <dbReference type="EMBL" id="CAH1440639.1"/>
    </source>
</evidence>
<comment type="caution">
    <text evidence="2">The sequence shown here is derived from an EMBL/GenBank/DDBJ whole genome shotgun (WGS) entry which is preliminary data.</text>
</comment>
<accession>A0AAU9NRY9</accession>
<name>A0AAU9NRY9_9ASTR</name>
<feature type="domain" description="F-box" evidence="1">
    <location>
        <begin position="53"/>
        <end position="94"/>
    </location>
</feature>
<dbReference type="Gene3D" id="3.80.10.10">
    <property type="entry name" value="Ribonuclease Inhibitor"/>
    <property type="match status" value="2"/>
</dbReference>
<evidence type="ECO:0000313" key="3">
    <source>
        <dbReference type="Proteomes" id="UP001157418"/>
    </source>
</evidence>
<protein>
    <recommendedName>
        <fullName evidence="1">F-box domain-containing protein</fullName>
    </recommendedName>
</protein>
<dbReference type="Pfam" id="PF12937">
    <property type="entry name" value="F-box-like"/>
    <property type="match status" value="1"/>
</dbReference>
<sequence length="324" mass="37208">MVHIPSSQEVATEKGFSSDKEMIKDGVVLSSVQKTLVVEVVEKEGGRWEGLLPDILASIFLRIPQKDMLRCIPLVCKSWMQVSMGPYCWQDISLQTWCLQHKLSRGAIDSMVKKLIRQSEWTVQRFSAFQMGESGFSSVVKCGRSLETLDIQFCRLSDDMVLKHLKPLPNLRVLDISYCRKFTARSLVAFGNQCTSLIHLKRDNYPTKESPPMDDSEAKAIADTMPKLQHLKLWFGGFGDTGLCEILTKCKYLKHVDIRGCWNVKLEGDLKKMCQKLECFRIHDSKFIQSDRYALWFYGDMIFPNGLGFKDPFTRLEARPNRVY</sequence>
<reference evidence="2 3" key="1">
    <citation type="submission" date="2022-01" db="EMBL/GenBank/DDBJ databases">
        <authorList>
            <person name="Xiong W."/>
            <person name="Schranz E."/>
        </authorList>
    </citation>
    <scope>NUCLEOTIDE SEQUENCE [LARGE SCALE GENOMIC DNA]</scope>
</reference>
<dbReference type="Proteomes" id="UP001157418">
    <property type="component" value="Unassembled WGS sequence"/>
</dbReference>
<dbReference type="SUPFAM" id="SSF52047">
    <property type="entry name" value="RNI-like"/>
    <property type="match status" value="1"/>
</dbReference>
<dbReference type="FunFam" id="1.20.1280.50:FF:000022">
    <property type="entry name" value="F-box protein FBW2"/>
    <property type="match status" value="1"/>
</dbReference>
<organism evidence="2 3">
    <name type="scientific">Lactuca virosa</name>
    <dbReference type="NCBI Taxonomy" id="75947"/>
    <lineage>
        <taxon>Eukaryota</taxon>
        <taxon>Viridiplantae</taxon>
        <taxon>Streptophyta</taxon>
        <taxon>Embryophyta</taxon>
        <taxon>Tracheophyta</taxon>
        <taxon>Spermatophyta</taxon>
        <taxon>Magnoliopsida</taxon>
        <taxon>eudicotyledons</taxon>
        <taxon>Gunneridae</taxon>
        <taxon>Pentapetalae</taxon>
        <taxon>asterids</taxon>
        <taxon>campanulids</taxon>
        <taxon>Asterales</taxon>
        <taxon>Asteraceae</taxon>
        <taxon>Cichorioideae</taxon>
        <taxon>Cichorieae</taxon>
        <taxon>Lactucinae</taxon>
        <taxon>Lactuca</taxon>
    </lineage>
</organism>
<dbReference type="InterPro" id="IPR001810">
    <property type="entry name" value="F-box_dom"/>
</dbReference>
<dbReference type="AlphaFoldDB" id="A0AAU9NRY9"/>